<feature type="transmembrane region" description="Helical" evidence="2">
    <location>
        <begin position="148"/>
        <end position="176"/>
    </location>
</feature>
<feature type="transmembrane region" description="Helical" evidence="2">
    <location>
        <begin position="61"/>
        <end position="82"/>
    </location>
</feature>
<reference evidence="3 4" key="1">
    <citation type="journal article" date="2016" name="Nat. Commun.">
        <title>Thousands of microbial genomes shed light on interconnected biogeochemical processes in an aquifer system.</title>
        <authorList>
            <person name="Anantharaman K."/>
            <person name="Brown C.T."/>
            <person name="Hug L.A."/>
            <person name="Sharon I."/>
            <person name="Castelle C.J."/>
            <person name="Probst A.J."/>
            <person name="Thomas B.C."/>
            <person name="Singh A."/>
            <person name="Wilkins M.J."/>
            <person name="Karaoz U."/>
            <person name="Brodie E.L."/>
            <person name="Williams K.H."/>
            <person name="Hubbard S.S."/>
            <person name="Banfield J.F."/>
        </authorList>
    </citation>
    <scope>NUCLEOTIDE SEQUENCE [LARGE SCALE GENOMIC DNA]</scope>
</reference>
<keyword evidence="2" id="KW-0812">Transmembrane</keyword>
<dbReference type="Proteomes" id="UP000177982">
    <property type="component" value="Unassembled WGS sequence"/>
</dbReference>
<evidence type="ECO:0000313" key="4">
    <source>
        <dbReference type="Proteomes" id="UP000177982"/>
    </source>
</evidence>
<feature type="compositionally biased region" description="Polar residues" evidence="1">
    <location>
        <begin position="291"/>
        <end position="304"/>
    </location>
</feature>
<keyword evidence="2" id="KW-0472">Membrane</keyword>
<evidence type="ECO:0000256" key="2">
    <source>
        <dbReference type="SAM" id="Phobius"/>
    </source>
</evidence>
<feature type="transmembrane region" description="Helical" evidence="2">
    <location>
        <begin position="243"/>
        <end position="266"/>
    </location>
</feature>
<gene>
    <name evidence="3" type="ORF">A2934_05195</name>
</gene>
<proteinExistence type="predicted"/>
<sequence>MKKFILDIWRESFILFRARFLIFLTIAYFSTALTELSHQIIFEENLALRYSSSFFSPLHPYLLIPALLGTFFTLAGFAALYFSFGGAGIADAVMRGLKNLHRYAGLFILGGAAVYVLFIGVPFLFSLALRLIDYVPPTLFADRYGMVITLPLIVVSLLPALYVLISFAIAPFILLYEECGIIRSFLLSYTRQHKNNFFRSALLLVSSFLVLAALYLILRRLLFDIKLAFIPDLSFRGESMLRVFAYSVPWVLVAVFFDLIVYELYLRLKPQEHGTKESDEKNDGVRDHTLATGSVGSQSELPGA</sequence>
<accession>A0A1G2L3L7</accession>
<name>A0A1G2L3L7_9BACT</name>
<feature type="region of interest" description="Disordered" evidence="1">
    <location>
        <begin position="273"/>
        <end position="304"/>
    </location>
</feature>
<feature type="transmembrane region" description="Helical" evidence="2">
    <location>
        <begin position="103"/>
        <end position="128"/>
    </location>
</feature>
<keyword evidence="2" id="KW-1133">Transmembrane helix</keyword>
<evidence type="ECO:0000256" key="1">
    <source>
        <dbReference type="SAM" id="MobiDB-lite"/>
    </source>
</evidence>
<dbReference type="EMBL" id="MHQO01000034">
    <property type="protein sequence ID" value="OHA06307.1"/>
    <property type="molecule type" value="Genomic_DNA"/>
</dbReference>
<dbReference type="AlphaFoldDB" id="A0A1G2L3L7"/>
<feature type="transmembrane region" description="Helical" evidence="2">
    <location>
        <begin position="20"/>
        <end position="41"/>
    </location>
</feature>
<organism evidence="3 4">
    <name type="scientific">Candidatus Sungbacteria bacterium RIFCSPLOWO2_01_FULL_47_10</name>
    <dbReference type="NCBI Taxonomy" id="1802276"/>
    <lineage>
        <taxon>Bacteria</taxon>
        <taxon>Candidatus Sungiibacteriota</taxon>
    </lineage>
</organism>
<feature type="compositionally biased region" description="Basic and acidic residues" evidence="1">
    <location>
        <begin position="273"/>
        <end position="289"/>
    </location>
</feature>
<comment type="caution">
    <text evidence="3">The sequence shown here is derived from an EMBL/GenBank/DDBJ whole genome shotgun (WGS) entry which is preliminary data.</text>
</comment>
<protein>
    <submittedName>
        <fullName evidence="3">Uncharacterized protein</fullName>
    </submittedName>
</protein>
<evidence type="ECO:0000313" key="3">
    <source>
        <dbReference type="EMBL" id="OHA06307.1"/>
    </source>
</evidence>
<feature type="transmembrane region" description="Helical" evidence="2">
    <location>
        <begin position="197"/>
        <end position="218"/>
    </location>
</feature>